<evidence type="ECO:0000313" key="2">
    <source>
        <dbReference type="EMBL" id="CAI9119467.1"/>
    </source>
</evidence>
<dbReference type="InterPro" id="IPR029044">
    <property type="entry name" value="Nucleotide-diphossugar_trans"/>
</dbReference>
<dbReference type="AlphaFoldDB" id="A0AA35UL67"/>
<dbReference type="EC" id="2.4.-.-" evidence="2"/>
<evidence type="ECO:0000259" key="1">
    <source>
        <dbReference type="Pfam" id="PF00535"/>
    </source>
</evidence>
<organism evidence="2 3">
    <name type="scientific">Brytella acorum</name>
    <dbReference type="NCBI Taxonomy" id="2959299"/>
    <lineage>
        <taxon>Bacteria</taxon>
        <taxon>Pseudomonadati</taxon>
        <taxon>Pseudomonadota</taxon>
        <taxon>Alphaproteobacteria</taxon>
        <taxon>Acetobacterales</taxon>
        <taxon>Acetobacteraceae</taxon>
        <taxon>Brytella</taxon>
    </lineage>
</organism>
<accession>A0AA35UL67</accession>
<keyword evidence="2" id="KW-0328">Glycosyltransferase</keyword>
<dbReference type="CDD" id="cd00761">
    <property type="entry name" value="Glyco_tranf_GTA_type"/>
    <property type="match status" value="1"/>
</dbReference>
<reference evidence="2" key="1">
    <citation type="submission" date="2023-03" db="EMBL/GenBank/DDBJ databases">
        <authorList>
            <person name="Cleenwerck I."/>
        </authorList>
    </citation>
    <scope>NUCLEOTIDE SEQUENCE</scope>
    <source>
        <strain evidence="2">LMG 32879</strain>
    </source>
</reference>
<dbReference type="SUPFAM" id="SSF53448">
    <property type="entry name" value="Nucleotide-diphospho-sugar transferases"/>
    <property type="match status" value="1"/>
</dbReference>
<sequence length="937" mass="103909">MTNPLHFTFSDIDIPAETIPPSACSYPGSEYLPFVSWLVRRTFMGLPKSAVLTVTTPADFVWLLGEILGDDRLDGGIRIRPFPDPDIDSVWSIRIETALPPDGQLLSAHIALRDEILGEAPNTCFRLDVHACLSSDTPSGWVGTPIARLLDPGQRQFRADIRRQAGLAAEIIRLRRALISTTRLADQNRRILLEQREAGRSLDALTQAWLEADRVRKAAENNRTAALAEHDAAQEQTASASRGLRHRLARRLSPASFPLAPSPAPLSPEPLRSQTARCILFIAGEPDTPGVAYRCDRLAIAARVAGYEARVTPCAAIGPHDIAWADIMVLWRVEFSGHVDTLLRLGQEKGTVTIFDADDIVFVPHLARIDIIDGIRSIGATEERIERCFADMRRTMLRCDLGFATTKELAHVMRIDKRLTLLVPNVYDQATLARARMAHRMRPTREDGLVRIGYATGSRTHQRDFAPVVPVLRDVLLARPHARLVLFREAGNKRPVLLMEEFPELSDVQDQIEWRDMVPLTDLPDEFARFDISIAPLETGNVFCEAKSEIKYVEPALAGTVCVASPTGPFRRVIRDGITGVLADSAKAWKQALLVLIDDPAKRARMARDAYNDVLWPFGPQAQAQRLRTVFDGLGTGDPSDAARSAETLIARQMRPRAPLPTIPESTALHTQDCLREAEVTVVVTSYNYASYILDALDSVRDQTLECLDLIVVDDGSTDDSTDLVQRWMERNASRFNRLALLRTNTNAGLGGARNVGMDAAETPFVMQLDADNRLLPEACAELRDSMADDQTAYAYPIMRIFNATGVVMVAATPDDPQGHSRPALLGDVPFEPLAMTGGNHVDATAMIAKWAWAAVGGYYVARDAMGWEDYDLWCRCAELGLTGRYVPKILAEYRAHDASMTNGVTERARHKARIVDFVERRHPWIDLVAADARQRQ</sequence>
<keyword evidence="2" id="KW-0808">Transferase</keyword>
<gene>
    <name evidence="2" type="ORF">LMG32879_000282</name>
</gene>
<dbReference type="Pfam" id="PF00535">
    <property type="entry name" value="Glycos_transf_2"/>
    <property type="match status" value="1"/>
</dbReference>
<dbReference type="Proteomes" id="UP001176960">
    <property type="component" value="Unassembled WGS sequence"/>
</dbReference>
<dbReference type="GO" id="GO:0016757">
    <property type="term" value="F:glycosyltransferase activity"/>
    <property type="evidence" value="ECO:0007669"/>
    <property type="project" value="UniProtKB-KW"/>
</dbReference>
<dbReference type="Gene3D" id="3.90.550.10">
    <property type="entry name" value="Spore Coat Polysaccharide Biosynthesis Protein SpsA, Chain A"/>
    <property type="match status" value="1"/>
</dbReference>
<dbReference type="PANTHER" id="PTHR43685:SF2">
    <property type="entry name" value="GLYCOSYLTRANSFERASE 2-LIKE DOMAIN-CONTAINING PROTEIN"/>
    <property type="match status" value="1"/>
</dbReference>
<evidence type="ECO:0000313" key="3">
    <source>
        <dbReference type="Proteomes" id="UP001176960"/>
    </source>
</evidence>
<dbReference type="RefSeq" id="WP_289842698.1">
    <property type="nucleotide sequence ID" value="NZ_CATKSH010000001.1"/>
</dbReference>
<dbReference type="SUPFAM" id="SSF53756">
    <property type="entry name" value="UDP-Glycosyltransferase/glycogen phosphorylase"/>
    <property type="match status" value="1"/>
</dbReference>
<comment type="caution">
    <text evidence="2">The sequence shown here is derived from an EMBL/GenBank/DDBJ whole genome shotgun (WGS) entry which is preliminary data.</text>
</comment>
<dbReference type="InterPro" id="IPR050834">
    <property type="entry name" value="Glycosyltransf_2"/>
</dbReference>
<dbReference type="EMBL" id="CATKSH010000001">
    <property type="protein sequence ID" value="CAI9119467.1"/>
    <property type="molecule type" value="Genomic_DNA"/>
</dbReference>
<dbReference type="Gene3D" id="3.40.50.2000">
    <property type="entry name" value="Glycogen Phosphorylase B"/>
    <property type="match status" value="1"/>
</dbReference>
<dbReference type="PANTHER" id="PTHR43685">
    <property type="entry name" value="GLYCOSYLTRANSFERASE"/>
    <property type="match status" value="1"/>
</dbReference>
<name>A0AA35UL67_9PROT</name>
<protein>
    <submittedName>
        <fullName evidence="2">Glycosyltransferase</fullName>
        <ecNumber evidence="2">2.4.-.-</ecNumber>
    </submittedName>
</protein>
<feature type="domain" description="Glycosyltransferase 2-like" evidence="1">
    <location>
        <begin position="681"/>
        <end position="804"/>
    </location>
</feature>
<dbReference type="InterPro" id="IPR001173">
    <property type="entry name" value="Glyco_trans_2-like"/>
</dbReference>
<dbReference type="Pfam" id="PF13692">
    <property type="entry name" value="Glyco_trans_1_4"/>
    <property type="match status" value="1"/>
</dbReference>
<keyword evidence="3" id="KW-1185">Reference proteome</keyword>
<proteinExistence type="predicted"/>
<dbReference type="CDD" id="cd03801">
    <property type="entry name" value="GT4_PimA-like"/>
    <property type="match status" value="1"/>
</dbReference>